<dbReference type="InParanoid" id="A0A671YQ53"/>
<dbReference type="SUPFAM" id="SSF82199">
    <property type="entry name" value="SET domain"/>
    <property type="match status" value="1"/>
</dbReference>
<proteinExistence type="predicted"/>
<protein>
    <submittedName>
        <fullName evidence="4">Uncharacterized LOC115595923</fullName>
    </submittedName>
</protein>
<feature type="region of interest" description="Disordered" evidence="1">
    <location>
        <begin position="125"/>
        <end position="165"/>
    </location>
</feature>
<reference evidence="4" key="2">
    <citation type="submission" date="2025-08" db="UniProtKB">
        <authorList>
            <consortium name="Ensembl"/>
        </authorList>
    </citation>
    <scope>IDENTIFICATION</scope>
</reference>
<dbReference type="SMART" id="SM00317">
    <property type="entry name" value="SET"/>
    <property type="match status" value="1"/>
</dbReference>
<sequence length="858" mass="98393">MPCCLFPGNLHTGTICFAQCVLKHKKVCHAICAESARRPPAEQTLKPWLKRPRKMSWTCFRMAGPLVMQSLQKLWLIRIHSRGWWLFVYSLLSSLIPLCVDILKYLVFLIESLIEELNRHHLIVTGAPPPLPTEAGPSTTQPPETGDQGEPSGECEPSDAASVSSGELFQCDRDVTYSNKVRQKMSEKGLYNKHDVSDPLLKNFAEYLQKELFNQSFKQEVENVARYLYYADSKAPSLQFVNDREKLREYLRALSEAKLKKQTQQNYLKSLKRFLNYHTVSTNLRKMDKVLHKECTEFIEYIGSLQREISKHVGKEITQKRHNMLIEEDQLTTKECWAVLDAAKKDFLDVMENLSESSDPLESDQSILLVYYLEALVILKHLQRPGVVVHMTVNEWAKRKKEEQYYAIGVKQHKTAAHQVAIFALSEGEESWFDVYFRLVRPQLLRPTKKRKRDVEDESDAAERFFVSSTGRAIYNPSNDLMRLHSKYKLRSVTSQMARIAFETASKSLNDAERALVAGYLTHSSQTADKHYRMKNREHIVKGCQLLTILVSVSSAESPGEGTSRESLRSREECSSHAAHHAVPSIKEPTISLTRLPSVNDSKTFSKAFETLLQTHPLSLNGKRPEMKKCKAVSKEFQEKLSSHWAKKQFEMRAQHACTYFSRRKPTKEQLQSWTSKQGWKNMAADCEKLLQNWAPSGSEDHIMDSKLTQTLVKSQKWRGLHIRECEGKGRGIITTCRFEAGEVLCDYHGPVVTSSEGHKTHKSTTESETGYMFFYTNKKGQSMCIDAHSDRCVCHPEIQTIGRLLNHSEEKANIKPKYFSMEMDGEERDVILFLATRTLLVGEEVLFDHDFYRGALD</sequence>
<name>A0A671YQ53_SPAAU</name>
<organism evidence="4 5">
    <name type="scientific">Sparus aurata</name>
    <name type="common">Gilthead sea bream</name>
    <dbReference type="NCBI Taxonomy" id="8175"/>
    <lineage>
        <taxon>Eukaryota</taxon>
        <taxon>Metazoa</taxon>
        <taxon>Chordata</taxon>
        <taxon>Craniata</taxon>
        <taxon>Vertebrata</taxon>
        <taxon>Euteleostomi</taxon>
        <taxon>Actinopterygii</taxon>
        <taxon>Neopterygii</taxon>
        <taxon>Teleostei</taxon>
        <taxon>Neoteleostei</taxon>
        <taxon>Acanthomorphata</taxon>
        <taxon>Eupercaria</taxon>
        <taxon>Spariformes</taxon>
        <taxon>Sparidae</taxon>
        <taxon>Sparus</taxon>
    </lineage>
</organism>
<dbReference type="PROSITE" id="PS51900">
    <property type="entry name" value="CB"/>
    <property type="match status" value="1"/>
</dbReference>
<feature type="compositionally biased region" description="Basic and acidic residues" evidence="1">
    <location>
        <begin position="563"/>
        <end position="575"/>
    </location>
</feature>
<reference evidence="4" key="3">
    <citation type="submission" date="2025-09" db="UniProtKB">
        <authorList>
            <consortium name="Ensembl"/>
        </authorList>
    </citation>
    <scope>IDENTIFICATION</scope>
</reference>
<evidence type="ECO:0000256" key="1">
    <source>
        <dbReference type="SAM" id="MobiDB-lite"/>
    </source>
</evidence>
<dbReference type="OMA" id="NSGHELE"/>
<dbReference type="AlphaFoldDB" id="A0A671YQ53"/>
<dbReference type="InterPro" id="IPR046341">
    <property type="entry name" value="SET_dom_sf"/>
</dbReference>
<evidence type="ECO:0000313" key="5">
    <source>
        <dbReference type="Proteomes" id="UP000472265"/>
    </source>
</evidence>
<dbReference type="PROSITE" id="PS50280">
    <property type="entry name" value="SET"/>
    <property type="match status" value="1"/>
</dbReference>
<feature type="region of interest" description="Disordered" evidence="1">
    <location>
        <begin position="556"/>
        <end position="586"/>
    </location>
</feature>
<dbReference type="PANTHER" id="PTHR47306:SF2">
    <property type="entry name" value="CORE-BINDING (CB) DOMAIN-CONTAINING PROTEIN"/>
    <property type="match status" value="1"/>
</dbReference>
<dbReference type="Proteomes" id="UP000472265">
    <property type="component" value="Chromosome 14"/>
</dbReference>
<dbReference type="InterPro" id="IPR044068">
    <property type="entry name" value="CB"/>
</dbReference>
<accession>A0A671YQ53</accession>
<dbReference type="InterPro" id="IPR001214">
    <property type="entry name" value="SET_dom"/>
</dbReference>
<keyword evidence="5" id="KW-1185">Reference proteome</keyword>
<evidence type="ECO:0000259" key="3">
    <source>
        <dbReference type="PROSITE" id="PS51900"/>
    </source>
</evidence>
<evidence type="ECO:0000259" key="2">
    <source>
        <dbReference type="PROSITE" id="PS50280"/>
    </source>
</evidence>
<dbReference type="GeneTree" id="ENSGT01120000272075"/>
<reference evidence="4" key="1">
    <citation type="submission" date="2021-04" db="EMBL/GenBank/DDBJ databases">
        <authorList>
            <consortium name="Wellcome Sanger Institute Data Sharing"/>
        </authorList>
    </citation>
    <scope>NUCLEOTIDE SEQUENCE [LARGE SCALE GENOMIC DNA]</scope>
</reference>
<dbReference type="Gene3D" id="2.170.270.10">
    <property type="entry name" value="SET domain"/>
    <property type="match status" value="1"/>
</dbReference>
<dbReference type="PANTHER" id="PTHR47306">
    <property type="entry name" value="SI:CH211-178J18.4-RELATED"/>
    <property type="match status" value="1"/>
</dbReference>
<gene>
    <name evidence="4" type="primary">LOC115595923</name>
</gene>
<feature type="domain" description="SET" evidence="2">
    <location>
        <begin position="719"/>
        <end position="851"/>
    </location>
</feature>
<feature type="domain" description="Core-binding (CB)" evidence="3">
    <location>
        <begin position="195"/>
        <end position="279"/>
    </location>
</feature>
<dbReference type="Ensembl" id="ENSSAUT00010066468.1">
    <property type="protein sequence ID" value="ENSSAUP00010063419.1"/>
    <property type="gene ID" value="ENSSAUG00010025514.1"/>
</dbReference>
<evidence type="ECO:0000313" key="4">
    <source>
        <dbReference type="Ensembl" id="ENSSAUP00010063419.1"/>
    </source>
</evidence>
<dbReference type="Pfam" id="PF00856">
    <property type="entry name" value="SET"/>
    <property type="match status" value="1"/>
</dbReference>